<dbReference type="Gene3D" id="1.10.10.10">
    <property type="entry name" value="Winged helix-like DNA-binding domain superfamily/Winged helix DNA-binding domain"/>
    <property type="match status" value="1"/>
</dbReference>
<dbReference type="SUPFAM" id="SSF48452">
    <property type="entry name" value="TPR-like"/>
    <property type="match status" value="1"/>
</dbReference>
<dbReference type="SMART" id="SM01043">
    <property type="entry name" value="BTAD"/>
    <property type="match status" value="1"/>
</dbReference>
<comment type="caution">
    <text evidence="4">The sequence shown here is derived from an EMBL/GenBank/DDBJ whole genome shotgun (WGS) entry which is preliminary data.</text>
</comment>
<keyword evidence="2" id="KW-0804">Transcription</keyword>
<dbReference type="Gene3D" id="3.30.70.270">
    <property type="match status" value="1"/>
</dbReference>
<reference evidence="4" key="1">
    <citation type="journal article" date="2020" name="Appl. Environ. Microbiol.">
        <title>Medium-Chain Fatty Acid Synthesis by 'Candidatus Weimeria bifida' gen. nov., sp. nov., and 'Candidatus Pseudoramibacter fermentans' sp. nov.</title>
        <authorList>
            <person name="Scarborough M.J."/>
            <person name="Myers K.S."/>
            <person name="Donohue T.J."/>
            <person name="Noguera D.R."/>
        </authorList>
    </citation>
    <scope>NUCLEOTIDE SEQUENCE</scope>
    <source>
        <strain evidence="4">EUB1.1</strain>
    </source>
</reference>
<keyword evidence="5" id="KW-1185">Reference proteome</keyword>
<dbReference type="InterPro" id="IPR011990">
    <property type="entry name" value="TPR-like_helical_dom_sf"/>
</dbReference>
<keyword evidence="1" id="KW-0805">Transcription regulation</keyword>
<evidence type="ECO:0000256" key="2">
    <source>
        <dbReference type="ARBA" id="ARBA00023163"/>
    </source>
</evidence>
<dbReference type="GO" id="GO:0003677">
    <property type="term" value="F:DNA binding"/>
    <property type="evidence" value="ECO:0007669"/>
    <property type="project" value="InterPro"/>
</dbReference>
<dbReference type="InterPro" id="IPR029787">
    <property type="entry name" value="Nucleotide_cyclase"/>
</dbReference>
<dbReference type="InterPro" id="IPR005158">
    <property type="entry name" value="BTAD"/>
</dbReference>
<evidence type="ECO:0000256" key="1">
    <source>
        <dbReference type="ARBA" id="ARBA00023015"/>
    </source>
</evidence>
<proteinExistence type="predicted"/>
<dbReference type="Pfam" id="PF03704">
    <property type="entry name" value="BTAD"/>
    <property type="match status" value="1"/>
</dbReference>
<protein>
    <recommendedName>
        <fullName evidence="3">Bacterial transcriptional activator domain-containing protein</fullName>
    </recommendedName>
</protein>
<dbReference type="InterPro" id="IPR036388">
    <property type="entry name" value="WH-like_DNA-bd_sf"/>
</dbReference>
<dbReference type="NCBIfam" id="TIGR00756">
    <property type="entry name" value="PPR"/>
    <property type="match status" value="1"/>
</dbReference>
<dbReference type="PROSITE" id="PS51375">
    <property type="entry name" value="PPR"/>
    <property type="match status" value="1"/>
</dbReference>
<sequence length="549" mass="61263">MHTYRAECFGQFMLTDGEVTLTQEEMRSDRLLNLLSFLIVNRKRNPSIEEIGNAVCGEDSEQSGASVIKNLVWRMRKLLKSKWPDEQFILTFRGGYKLNPELKVTTDYEEMEDLIQRAGQSEVVEEKAALLNQAFETYKGRFLVGCETERWAANLAVYYQNGAVAVAKRLAALYESLGAYEEVERVVHRATAEDALDEALWTILIRSYGEAGKMQKAEETFHQVSDSLYNALGIGPSPELSGAYQSALNQMHSDVAGVETVMKQFDETDEPAGAFFCEIGVFRKIYKLSARRISRFGFPVHMALITLDLKEGKTGADANAVIDQGMTLMKDCILHTLRTGDVVARYSRTQFVVLLPACQYETGEAAINRVFARFDKHKESKRYRRYFTLREMSGTAKATAFPAHNMDSASALRVCVDAVEAGGDFSGHITGVAVRTPVHFKSAVAFIRAVNTILDELGRPQANAILRTFKTGKNEEAPTSWQYAPAVYHSAKAIQQDTGALKTLDILFVTRSNNTWQGTLYDDSGQEAAFSSELDLVAQMKKMTDQPQA</sequence>
<dbReference type="InterPro" id="IPR016032">
    <property type="entry name" value="Sig_transdc_resp-reg_C-effctor"/>
</dbReference>
<dbReference type="PANTHER" id="PTHR35807">
    <property type="entry name" value="TRANSCRIPTIONAL REGULATOR REDD-RELATED"/>
    <property type="match status" value="1"/>
</dbReference>
<dbReference type="SUPFAM" id="SSF55073">
    <property type="entry name" value="Nucleotide cyclase"/>
    <property type="match status" value="1"/>
</dbReference>
<accession>A0A6L5GPA1</accession>
<evidence type="ECO:0000313" key="5">
    <source>
        <dbReference type="Proteomes" id="UP000473648"/>
    </source>
</evidence>
<dbReference type="InterPro" id="IPR043128">
    <property type="entry name" value="Rev_trsase/Diguanyl_cyclase"/>
</dbReference>
<gene>
    <name evidence="4" type="ORF">FRC53_00985</name>
</gene>
<evidence type="ECO:0000313" key="4">
    <source>
        <dbReference type="EMBL" id="MQM72017.1"/>
    </source>
</evidence>
<dbReference type="PANTHER" id="PTHR35807:SF1">
    <property type="entry name" value="TRANSCRIPTIONAL REGULATOR REDD"/>
    <property type="match status" value="1"/>
</dbReference>
<name>A0A6L5GPA1_9FIRM</name>
<dbReference type="Gene3D" id="1.25.40.10">
    <property type="entry name" value="Tetratricopeptide repeat domain"/>
    <property type="match status" value="1"/>
</dbReference>
<dbReference type="Proteomes" id="UP000473648">
    <property type="component" value="Unassembled WGS sequence"/>
</dbReference>
<organism evidence="4 5">
    <name type="scientific">Candidatus Pseudoramibacter fermentans</name>
    <dbReference type="NCBI Taxonomy" id="2594427"/>
    <lineage>
        <taxon>Bacteria</taxon>
        <taxon>Bacillati</taxon>
        <taxon>Bacillota</taxon>
        <taxon>Clostridia</taxon>
        <taxon>Eubacteriales</taxon>
        <taxon>Eubacteriaceae</taxon>
        <taxon>Pseudoramibacter</taxon>
    </lineage>
</organism>
<dbReference type="EMBL" id="VOGB01000003">
    <property type="protein sequence ID" value="MQM72017.1"/>
    <property type="molecule type" value="Genomic_DNA"/>
</dbReference>
<dbReference type="AlphaFoldDB" id="A0A6L5GPA1"/>
<dbReference type="GO" id="GO:0006355">
    <property type="term" value="P:regulation of DNA-templated transcription"/>
    <property type="evidence" value="ECO:0007669"/>
    <property type="project" value="InterPro"/>
</dbReference>
<dbReference type="InterPro" id="IPR051677">
    <property type="entry name" value="AfsR-DnrI-RedD_regulator"/>
</dbReference>
<evidence type="ECO:0000259" key="3">
    <source>
        <dbReference type="SMART" id="SM01043"/>
    </source>
</evidence>
<dbReference type="SUPFAM" id="SSF46894">
    <property type="entry name" value="C-terminal effector domain of the bipartite response regulators"/>
    <property type="match status" value="1"/>
</dbReference>
<dbReference type="InterPro" id="IPR002885">
    <property type="entry name" value="PPR_rpt"/>
</dbReference>
<feature type="domain" description="Bacterial transcriptional activator" evidence="3">
    <location>
        <begin position="106"/>
        <end position="248"/>
    </location>
</feature>